<keyword evidence="2" id="KW-0690">Ribosome biogenesis</keyword>
<evidence type="ECO:0000256" key="6">
    <source>
        <dbReference type="SAM" id="MobiDB-lite"/>
    </source>
</evidence>
<reference evidence="8 9" key="1">
    <citation type="journal article" date="2013" name="Genome Biol.">
        <title>Genome of Acanthamoeba castellanii highlights extensive lateral gene transfer and early evolution of tyrosine kinase signaling.</title>
        <authorList>
            <person name="Clarke M."/>
            <person name="Lohan A.J."/>
            <person name="Liu B."/>
            <person name="Lagkouvardos I."/>
            <person name="Roy S."/>
            <person name="Zafar N."/>
            <person name="Bertelli C."/>
            <person name="Schilde C."/>
            <person name="Kianianmomeni A."/>
            <person name="Burglin T.R."/>
            <person name="Frech C."/>
            <person name="Turcotte B."/>
            <person name="Kopec K.O."/>
            <person name="Synnott J.M."/>
            <person name="Choo C."/>
            <person name="Paponov I."/>
            <person name="Finkler A."/>
            <person name="Soon Heng Tan C."/>
            <person name="Hutchins A.P."/>
            <person name="Weinmeier T."/>
            <person name="Rattei T."/>
            <person name="Chu J.S."/>
            <person name="Gimenez G."/>
            <person name="Irimia M."/>
            <person name="Rigden D.J."/>
            <person name="Fitzpatrick D.A."/>
            <person name="Lorenzo-Morales J."/>
            <person name="Bateman A."/>
            <person name="Chiu C.H."/>
            <person name="Tang P."/>
            <person name="Hegemann P."/>
            <person name="Fromm H."/>
            <person name="Raoult D."/>
            <person name="Greub G."/>
            <person name="Miranda-Saavedra D."/>
            <person name="Chen N."/>
            <person name="Nash P."/>
            <person name="Ginger M.L."/>
            <person name="Horn M."/>
            <person name="Schaap P."/>
            <person name="Caler L."/>
            <person name="Loftus B."/>
        </authorList>
    </citation>
    <scope>NUCLEOTIDE SEQUENCE [LARGE SCALE GENOMIC DNA]</scope>
    <source>
        <strain evidence="8 9">Neff</strain>
    </source>
</reference>
<keyword evidence="3" id="KW-0547">Nucleotide-binding</keyword>
<dbReference type="CDD" id="cd01897">
    <property type="entry name" value="NOG"/>
    <property type="match status" value="1"/>
</dbReference>
<dbReference type="InterPro" id="IPR027417">
    <property type="entry name" value="P-loop_NTPase"/>
</dbReference>
<evidence type="ECO:0000256" key="4">
    <source>
        <dbReference type="ARBA" id="ARBA00023134"/>
    </source>
</evidence>
<dbReference type="Proteomes" id="UP000011083">
    <property type="component" value="Unassembled WGS sequence"/>
</dbReference>
<dbReference type="GO" id="GO:0005730">
    <property type="term" value="C:nucleolus"/>
    <property type="evidence" value="ECO:0007669"/>
    <property type="project" value="UniProtKB-SubCell"/>
</dbReference>
<dbReference type="GeneID" id="14923863"/>
<dbReference type="STRING" id="1257118.L8HCH7"/>
<evidence type="ECO:0000259" key="7">
    <source>
        <dbReference type="PROSITE" id="PS51710"/>
    </source>
</evidence>
<dbReference type="InterPro" id="IPR005225">
    <property type="entry name" value="Small_GTP-bd"/>
</dbReference>
<feature type="region of interest" description="Disordered" evidence="6">
    <location>
        <begin position="427"/>
        <end position="525"/>
    </location>
</feature>
<feature type="compositionally biased region" description="Basic and acidic residues" evidence="6">
    <location>
        <begin position="491"/>
        <end position="504"/>
    </location>
</feature>
<dbReference type="VEuPathDB" id="AmoebaDB:ACA1_398660"/>
<dbReference type="InterPro" id="IPR010674">
    <property type="entry name" value="NOG1_Rossman_fold_dom"/>
</dbReference>
<proteinExistence type="predicted"/>
<dbReference type="Gene3D" id="3.40.50.300">
    <property type="entry name" value="P-loop containing nucleotide triphosphate hydrolases"/>
    <property type="match status" value="1"/>
</dbReference>
<dbReference type="GO" id="GO:0005525">
    <property type="term" value="F:GTP binding"/>
    <property type="evidence" value="ECO:0007669"/>
    <property type="project" value="UniProtKB-KW"/>
</dbReference>
<dbReference type="InterPro" id="IPR031167">
    <property type="entry name" value="G_OBG"/>
</dbReference>
<evidence type="ECO:0000256" key="1">
    <source>
        <dbReference type="ARBA" id="ARBA00004604"/>
    </source>
</evidence>
<dbReference type="KEGG" id="acan:ACA1_398660"/>
<feature type="compositionally biased region" description="Basic and acidic residues" evidence="6">
    <location>
        <begin position="465"/>
        <end position="484"/>
    </location>
</feature>
<keyword evidence="5" id="KW-0539">Nucleus</keyword>
<protein>
    <submittedName>
        <fullName evidence="8">Nucleolar gtpbinding protein 1, putative</fullName>
    </submittedName>
</protein>
<organism evidence="8 9">
    <name type="scientific">Acanthamoeba castellanii (strain ATCC 30010 / Neff)</name>
    <dbReference type="NCBI Taxonomy" id="1257118"/>
    <lineage>
        <taxon>Eukaryota</taxon>
        <taxon>Amoebozoa</taxon>
        <taxon>Discosea</taxon>
        <taxon>Longamoebia</taxon>
        <taxon>Centramoebida</taxon>
        <taxon>Acanthamoebidae</taxon>
        <taxon>Acanthamoeba</taxon>
    </lineage>
</organism>
<dbReference type="AlphaFoldDB" id="L8HCH7"/>
<keyword evidence="9" id="KW-1185">Reference proteome</keyword>
<dbReference type="EMBL" id="KB007869">
    <property type="protein sequence ID" value="ELR22900.1"/>
    <property type="molecule type" value="Genomic_DNA"/>
</dbReference>
<dbReference type="OrthoDB" id="415015at2759"/>
<dbReference type="Pfam" id="PF17835">
    <property type="entry name" value="NOG1_N"/>
    <property type="match status" value="1"/>
</dbReference>
<dbReference type="Pfam" id="PF08155">
    <property type="entry name" value="NOGCT"/>
    <property type="match status" value="1"/>
</dbReference>
<evidence type="ECO:0000256" key="3">
    <source>
        <dbReference type="ARBA" id="ARBA00022741"/>
    </source>
</evidence>
<accession>L8HCH7</accession>
<keyword evidence="4" id="KW-0342">GTP-binding</keyword>
<gene>
    <name evidence="8" type="ORF">ACA1_398660</name>
</gene>
<dbReference type="NCBIfam" id="TIGR00231">
    <property type="entry name" value="small_GTP"/>
    <property type="match status" value="1"/>
</dbReference>
<evidence type="ECO:0000256" key="2">
    <source>
        <dbReference type="ARBA" id="ARBA00022517"/>
    </source>
</evidence>
<dbReference type="SUPFAM" id="SSF52540">
    <property type="entry name" value="P-loop containing nucleoside triphosphate hydrolases"/>
    <property type="match status" value="1"/>
</dbReference>
<dbReference type="PROSITE" id="PS51710">
    <property type="entry name" value="G_OBG"/>
    <property type="match status" value="1"/>
</dbReference>
<dbReference type="GO" id="GO:0042254">
    <property type="term" value="P:ribosome biogenesis"/>
    <property type="evidence" value="ECO:0007669"/>
    <property type="project" value="UniProtKB-KW"/>
</dbReference>
<evidence type="ECO:0000313" key="8">
    <source>
        <dbReference type="EMBL" id="ELR22900.1"/>
    </source>
</evidence>
<evidence type="ECO:0000256" key="5">
    <source>
        <dbReference type="ARBA" id="ARBA00023242"/>
    </source>
</evidence>
<evidence type="ECO:0000313" key="9">
    <source>
        <dbReference type="Proteomes" id="UP000011083"/>
    </source>
</evidence>
<dbReference type="OMA" id="XAHYAVQ"/>
<feature type="domain" description="OBG-type G" evidence="7">
    <location>
        <begin position="122"/>
        <end position="294"/>
    </location>
</feature>
<dbReference type="Pfam" id="PF06858">
    <property type="entry name" value="NOG1"/>
    <property type="match status" value="1"/>
</dbReference>
<name>L8HCH7_ACACF</name>
<dbReference type="PRINTS" id="PR00326">
    <property type="entry name" value="GTP1OBG"/>
</dbReference>
<dbReference type="Gene3D" id="1.20.120.1190">
    <property type="match status" value="1"/>
</dbReference>
<dbReference type="InterPro" id="IPR012973">
    <property type="entry name" value="NOG_C"/>
</dbReference>
<dbReference type="PANTHER" id="PTHR45759">
    <property type="entry name" value="NUCLEOLAR GTP-BINDING PROTEIN 1"/>
    <property type="match status" value="1"/>
</dbReference>
<sequence length="525" mass="60848">MKKVKFTQQTYHDRLTQILEDFPVLDDIHPFYADLINVLYDRDHYKLALGQLNIARHLIDNLSKDYVRLLKFGDSLYRCKQLKRAALGRMCTLMKKQGPSLAYLEQVRQHLARLPSIDPNTRSMILCGYPNVGKSSFMNKLTRADVDVQPYAFTTKSLFVGHTDHEYMRFQVLDTPGILDHPLEERNTIEMLSITALAHLRAAIIFVIDISEQCSYSIEDQVKLFNSIKPLFTNKPLVVALNKIDVITLDNLREDAKALLRDLETQNNVYLIPMSTLTEEGVMKVKEFNRWLMAEDPDWDPTVFGPDLRNQFMLANDEWKFDNIPEIMNGMNVFDYIDPDILVKLRQLEKEEEERLENEAGEMEEEQPFRLTEDEINLLKELRNKDALTRMEHALRKGNKSRPTLTQASRTGRLQLGAFEDHLKDMGINPSAAVDRARSMSRGRKRSRSESPSVERSKSRGRSKTPQEEGLRDKRQKLEVEVKAKKAQRTMNKDGRKGEADRHIYNLKPKHLYAGKRGNGKTDRR</sequence>
<dbReference type="InterPro" id="IPR041623">
    <property type="entry name" value="NOG1_N"/>
</dbReference>
<dbReference type="InterPro" id="IPR006073">
    <property type="entry name" value="GTP-bd"/>
</dbReference>
<dbReference type="RefSeq" id="XP_004351677.1">
    <property type="nucleotide sequence ID" value="XM_004351625.1"/>
</dbReference>
<comment type="subcellular location">
    <subcellularLocation>
        <location evidence="1">Nucleus</location>
        <location evidence="1">Nucleolus</location>
    </subcellularLocation>
</comment>